<dbReference type="PROSITE" id="PS51186">
    <property type="entry name" value="GNAT"/>
    <property type="match status" value="1"/>
</dbReference>
<name>A0ABV8MXX6_9NEIS</name>
<evidence type="ECO:0000256" key="1">
    <source>
        <dbReference type="ARBA" id="ARBA00022679"/>
    </source>
</evidence>
<keyword evidence="2 4" id="KW-0012">Acyltransferase</keyword>
<dbReference type="InterPro" id="IPR016181">
    <property type="entry name" value="Acyl_CoA_acyltransferase"/>
</dbReference>
<dbReference type="CDD" id="cd04301">
    <property type="entry name" value="NAT_SF"/>
    <property type="match status" value="1"/>
</dbReference>
<proteinExistence type="predicted"/>
<dbReference type="RefSeq" id="WP_378167693.1">
    <property type="nucleotide sequence ID" value="NZ_JBHSBU010000001.1"/>
</dbReference>
<dbReference type="EC" id="2.3.1.-" evidence="4"/>
<evidence type="ECO:0000256" key="2">
    <source>
        <dbReference type="ARBA" id="ARBA00023315"/>
    </source>
</evidence>
<keyword evidence="5" id="KW-1185">Reference proteome</keyword>
<dbReference type="GO" id="GO:0016746">
    <property type="term" value="F:acyltransferase activity"/>
    <property type="evidence" value="ECO:0007669"/>
    <property type="project" value="UniProtKB-KW"/>
</dbReference>
<keyword evidence="1 4" id="KW-0808">Transferase</keyword>
<accession>A0ABV8MXX6</accession>
<dbReference type="InterPro" id="IPR050832">
    <property type="entry name" value="Bact_Acetyltransf"/>
</dbReference>
<dbReference type="Proteomes" id="UP001595791">
    <property type="component" value="Unassembled WGS sequence"/>
</dbReference>
<sequence>MALAIVELKAGDDLEAATRLFDQYRQFYQQPSDPAAARAYLTLRLAARQSAVYLALSDGVAVGFMQMYPGFCSLALAPIWTLFDLYVAPAHRGSGVASALLRHARTVGQASGAAYLQLSTARDNHTAQALYERHGWQLDRVFLTYTLPLDGGES</sequence>
<evidence type="ECO:0000259" key="3">
    <source>
        <dbReference type="PROSITE" id="PS51186"/>
    </source>
</evidence>
<protein>
    <submittedName>
        <fullName evidence="4">GNAT family N-acetyltransferase</fullName>
        <ecNumber evidence="4">2.3.1.-</ecNumber>
    </submittedName>
</protein>
<comment type="caution">
    <text evidence="4">The sequence shown here is derived from an EMBL/GenBank/DDBJ whole genome shotgun (WGS) entry which is preliminary data.</text>
</comment>
<dbReference type="PANTHER" id="PTHR43877:SF2">
    <property type="entry name" value="AMINOALKYLPHOSPHONATE N-ACETYLTRANSFERASE-RELATED"/>
    <property type="match status" value="1"/>
</dbReference>
<feature type="domain" description="N-acetyltransferase" evidence="3">
    <location>
        <begin position="3"/>
        <end position="154"/>
    </location>
</feature>
<dbReference type="InterPro" id="IPR000182">
    <property type="entry name" value="GNAT_dom"/>
</dbReference>
<reference evidence="5" key="1">
    <citation type="journal article" date="2019" name="Int. J. Syst. Evol. Microbiol.">
        <title>The Global Catalogue of Microorganisms (GCM) 10K type strain sequencing project: providing services to taxonomists for standard genome sequencing and annotation.</title>
        <authorList>
            <consortium name="The Broad Institute Genomics Platform"/>
            <consortium name="The Broad Institute Genome Sequencing Center for Infectious Disease"/>
            <person name="Wu L."/>
            <person name="Ma J."/>
        </authorList>
    </citation>
    <scope>NUCLEOTIDE SEQUENCE [LARGE SCALE GENOMIC DNA]</scope>
    <source>
        <strain evidence="5">LMG 29894</strain>
    </source>
</reference>
<dbReference type="Gene3D" id="3.40.630.30">
    <property type="match status" value="1"/>
</dbReference>
<dbReference type="EMBL" id="JBHSBU010000001">
    <property type="protein sequence ID" value="MFC4161587.1"/>
    <property type="molecule type" value="Genomic_DNA"/>
</dbReference>
<gene>
    <name evidence="4" type="ORF">ACFOW7_19815</name>
</gene>
<dbReference type="SUPFAM" id="SSF55729">
    <property type="entry name" value="Acyl-CoA N-acyltransferases (Nat)"/>
    <property type="match status" value="1"/>
</dbReference>
<evidence type="ECO:0000313" key="5">
    <source>
        <dbReference type="Proteomes" id="UP001595791"/>
    </source>
</evidence>
<dbReference type="Pfam" id="PF00583">
    <property type="entry name" value="Acetyltransf_1"/>
    <property type="match status" value="1"/>
</dbReference>
<dbReference type="PANTHER" id="PTHR43877">
    <property type="entry name" value="AMINOALKYLPHOSPHONATE N-ACETYLTRANSFERASE-RELATED-RELATED"/>
    <property type="match status" value="1"/>
</dbReference>
<organism evidence="4 5">
    <name type="scientific">Chitinimonas lacunae</name>
    <dbReference type="NCBI Taxonomy" id="1963018"/>
    <lineage>
        <taxon>Bacteria</taxon>
        <taxon>Pseudomonadati</taxon>
        <taxon>Pseudomonadota</taxon>
        <taxon>Betaproteobacteria</taxon>
        <taxon>Neisseriales</taxon>
        <taxon>Chitinibacteraceae</taxon>
        <taxon>Chitinimonas</taxon>
    </lineage>
</organism>
<evidence type="ECO:0000313" key="4">
    <source>
        <dbReference type="EMBL" id="MFC4161587.1"/>
    </source>
</evidence>